<keyword evidence="2" id="KW-1185">Reference proteome</keyword>
<organism evidence="1 2">
    <name type="scientific">Azospirillum oleiclasticum</name>
    <dbReference type="NCBI Taxonomy" id="2735135"/>
    <lineage>
        <taxon>Bacteria</taxon>
        <taxon>Pseudomonadati</taxon>
        <taxon>Pseudomonadota</taxon>
        <taxon>Alphaproteobacteria</taxon>
        <taxon>Rhodospirillales</taxon>
        <taxon>Azospirillaceae</taxon>
        <taxon>Azospirillum</taxon>
    </lineage>
</organism>
<dbReference type="EMBL" id="JABFDB010000027">
    <property type="protein sequence ID" value="NYZ23464.1"/>
    <property type="molecule type" value="Genomic_DNA"/>
</dbReference>
<comment type="caution">
    <text evidence="1">The sequence shown here is derived from an EMBL/GenBank/DDBJ whole genome shotgun (WGS) entry which is preliminary data.</text>
</comment>
<dbReference type="RefSeq" id="WP_180285239.1">
    <property type="nucleotide sequence ID" value="NZ_JABFDB010000027.1"/>
</dbReference>
<name>A0ABX2TK52_9PROT</name>
<proteinExistence type="predicted"/>
<gene>
    <name evidence="1" type="ORF">HND93_27510</name>
</gene>
<reference evidence="1 2" key="1">
    <citation type="submission" date="2020-05" db="EMBL/GenBank/DDBJ databases">
        <title>Azospirillum oleiclasticum sp. nov, a nitrogen-fixing and heavy crude oil-emulsifying bacterium isolated from the crude oil of Yumen Oilfield.</title>
        <authorList>
            <person name="Wu D."/>
            <person name="Cai M."/>
            <person name="Zhang X."/>
        </authorList>
    </citation>
    <scope>NUCLEOTIDE SEQUENCE [LARGE SCALE GENOMIC DNA]</scope>
    <source>
        <strain evidence="1 2">ROY-1-1-2</strain>
    </source>
</reference>
<sequence>MGDATVPNQPRAASARYDAASGRVVVELTNGCGFLFPARAVQGLEAATDDALAEVEILGLGIGLHWERLDVDVSVPGLLAGLFGTRAWMDRQRAAKAGAASVGMDLQIKNVTVDEHRLTVDLMDGRSIAVPLAWYPRLFDATPEQRRNWEIAGGGTGIHWPDVDEDLNAEGLLHGAPATERPSS</sequence>
<protein>
    <submittedName>
        <fullName evidence="1">DUF2442 domain-containing protein</fullName>
    </submittedName>
</protein>
<dbReference type="InterPro" id="IPR018841">
    <property type="entry name" value="DUF2442"/>
</dbReference>
<evidence type="ECO:0000313" key="1">
    <source>
        <dbReference type="EMBL" id="NYZ23464.1"/>
    </source>
</evidence>
<evidence type="ECO:0000313" key="2">
    <source>
        <dbReference type="Proteomes" id="UP000584642"/>
    </source>
</evidence>
<dbReference type="Gene3D" id="3.30.2020.40">
    <property type="entry name" value="Uncharacterised protein PF10387, DUF2442"/>
    <property type="match status" value="2"/>
</dbReference>
<dbReference type="Pfam" id="PF10387">
    <property type="entry name" value="DUF2442"/>
    <property type="match status" value="2"/>
</dbReference>
<accession>A0ABX2TK52</accession>
<dbReference type="Proteomes" id="UP000584642">
    <property type="component" value="Unassembled WGS sequence"/>
</dbReference>